<proteinExistence type="predicted"/>
<dbReference type="RefSeq" id="WP_129604010.1">
    <property type="nucleotide sequence ID" value="NZ_CP035544.1"/>
</dbReference>
<name>A0A411E9J2_9FLAO</name>
<evidence type="ECO:0000256" key="1">
    <source>
        <dbReference type="SAM" id="Phobius"/>
    </source>
</evidence>
<keyword evidence="1" id="KW-1133">Transmembrane helix</keyword>
<dbReference type="PANTHER" id="PTHR30590">
    <property type="entry name" value="INNER MEMBRANE PROTEIN"/>
    <property type="match status" value="1"/>
</dbReference>
<feature type="transmembrane region" description="Helical" evidence="1">
    <location>
        <begin position="93"/>
        <end position="114"/>
    </location>
</feature>
<dbReference type="PANTHER" id="PTHR30590:SF2">
    <property type="entry name" value="INNER MEMBRANE PROTEIN"/>
    <property type="match status" value="1"/>
</dbReference>
<accession>A0A411E9J2</accession>
<dbReference type="OrthoDB" id="9807744at2"/>
<reference evidence="2 3" key="1">
    <citation type="submission" date="2019-01" db="EMBL/GenBank/DDBJ databases">
        <title>Muriicola soli sp. nov., isolated from soil.</title>
        <authorList>
            <person name="Kang H.J."/>
            <person name="Kim S.B."/>
        </authorList>
    </citation>
    <scope>NUCLEOTIDE SEQUENCE [LARGE SCALE GENOMIC DNA]</scope>
    <source>
        <strain evidence="2 3">MMS17-SY002</strain>
    </source>
</reference>
<feature type="transmembrane region" description="Helical" evidence="1">
    <location>
        <begin position="58"/>
        <end position="81"/>
    </location>
</feature>
<protein>
    <recommendedName>
        <fullName evidence="4">DUF418 domain-containing protein</fullName>
    </recommendedName>
</protein>
<dbReference type="Proteomes" id="UP000290889">
    <property type="component" value="Chromosome"/>
</dbReference>
<keyword evidence="3" id="KW-1185">Reference proteome</keyword>
<dbReference type="EMBL" id="CP035544">
    <property type="protein sequence ID" value="QBA64204.1"/>
    <property type="molecule type" value="Genomic_DNA"/>
</dbReference>
<sequence length="151" mass="17469">MTELQKKPRIDIIDALRGISLAGIVIVHMVENYLASLPPEGAMEAAHQGTFDYVIDGIILLLLRGKFFALFSFLFGLSFFIQMKNADLKGRDYQLRFLWRLALLLLLGYFHSLFYRGDILTIYALLGVFLVPFYRLKKQWILGFSVLIFWV</sequence>
<gene>
    <name evidence="2" type="ORF">EQY75_06490</name>
</gene>
<feature type="transmembrane region" description="Helical" evidence="1">
    <location>
        <begin position="120"/>
        <end position="136"/>
    </location>
</feature>
<evidence type="ECO:0000313" key="3">
    <source>
        <dbReference type="Proteomes" id="UP000290889"/>
    </source>
</evidence>
<dbReference type="KEGG" id="mur:EQY75_06490"/>
<evidence type="ECO:0000313" key="2">
    <source>
        <dbReference type="EMBL" id="QBA64204.1"/>
    </source>
</evidence>
<keyword evidence="1" id="KW-0472">Membrane</keyword>
<evidence type="ECO:0008006" key="4">
    <source>
        <dbReference type="Google" id="ProtNLM"/>
    </source>
</evidence>
<organism evidence="2 3">
    <name type="scientific">Muriicola soli</name>
    <dbReference type="NCBI Taxonomy" id="2507538"/>
    <lineage>
        <taxon>Bacteria</taxon>
        <taxon>Pseudomonadati</taxon>
        <taxon>Bacteroidota</taxon>
        <taxon>Flavobacteriia</taxon>
        <taxon>Flavobacteriales</taxon>
        <taxon>Flavobacteriaceae</taxon>
        <taxon>Muriicola</taxon>
    </lineage>
</organism>
<keyword evidence="1" id="KW-0812">Transmembrane</keyword>
<feature type="transmembrane region" description="Helical" evidence="1">
    <location>
        <begin position="12"/>
        <end position="30"/>
    </location>
</feature>
<dbReference type="InterPro" id="IPR052529">
    <property type="entry name" value="Bact_Transport_Assoc"/>
</dbReference>
<dbReference type="AlphaFoldDB" id="A0A411E9J2"/>